<dbReference type="InterPro" id="IPR022635">
    <property type="entry name" value="DNA_polIII_beta_C"/>
</dbReference>
<sequence length="364" mass="39223">MFTFPLNDKARIQCVCNHADGKVNPIFSNVLINASASSGSITFSASNGAQHNSFTLNAAVEEDCQFTLDAGRLATVLGALNGDSVKFISKDDHVVARSGKSRLKLETGEAVDYPEPPTIEQALTTVSCTVADLGGLFSYASYAVAKKDVRYYLNYLNMTVNDDDQSLIVCATDGHRLSQLRHSLRCTGNGSYLVPLSMFTALLAQGLNPDTPVTIKIHESMICAQCPDTMIISTLGDGMYPDVKRVIPAKGANFVTLKLNEFKSLVKRLHSVAALEKYSSLRLEIDATTVNVSVASSGNNAFSEEMDAEVHCEPVTLGLNASYLADALARQSGDYVRIYPNGNAAVLLCCDVDELTTLIMPTRV</sequence>
<dbReference type="Gene3D" id="3.70.10.10">
    <property type="match status" value="1"/>
</dbReference>
<dbReference type="NCBIfam" id="TIGR00663">
    <property type="entry name" value="dnan"/>
    <property type="match status" value="1"/>
</dbReference>
<dbReference type="InterPro" id="IPR001001">
    <property type="entry name" value="DNA_polIII_beta"/>
</dbReference>
<comment type="caution">
    <text evidence="15">The sequence shown here is derived from an EMBL/GenBank/DDBJ whole genome shotgun (WGS) entry which is preliminary data.</text>
</comment>
<evidence type="ECO:0000256" key="7">
    <source>
        <dbReference type="ARBA" id="ARBA00022705"/>
    </source>
</evidence>
<evidence type="ECO:0000313" key="15">
    <source>
        <dbReference type="EMBL" id="GIU40973.1"/>
    </source>
</evidence>
<proteinExistence type="inferred from homology"/>
<organism evidence="15 16">
    <name type="scientific">Shewanella colwelliana</name>
    <name type="common">Alteromonas colwelliana</name>
    <dbReference type="NCBI Taxonomy" id="23"/>
    <lineage>
        <taxon>Bacteria</taxon>
        <taxon>Pseudomonadati</taxon>
        <taxon>Pseudomonadota</taxon>
        <taxon>Gammaproteobacteria</taxon>
        <taxon>Alteromonadales</taxon>
        <taxon>Shewanellaceae</taxon>
        <taxon>Shewanella</taxon>
    </lineage>
</organism>
<reference evidence="15 16" key="1">
    <citation type="submission" date="2021-05" db="EMBL/GenBank/DDBJ databases">
        <title>Molecular characterization for Shewanella algae harboring chromosomal blaOXA-55-like strains isolated from clinical and environment sample.</title>
        <authorList>
            <person name="Ohama Y."/>
            <person name="Aoki K."/>
            <person name="Harada S."/>
            <person name="Moriya K."/>
            <person name="Ishii Y."/>
            <person name="Tateda K."/>
        </authorList>
    </citation>
    <scope>NUCLEOTIDE SEQUENCE [LARGE SCALE GENOMIC DNA]</scope>
    <source>
        <strain evidence="15 16">MBTL60-118</strain>
    </source>
</reference>
<evidence type="ECO:0000256" key="1">
    <source>
        <dbReference type="ARBA" id="ARBA00004496"/>
    </source>
</evidence>
<dbReference type="Pfam" id="PF02768">
    <property type="entry name" value="DNA_pol3_beta_3"/>
    <property type="match status" value="1"/>
</dbReference>
<dbReference type="PANTHER" id="PTHR30478:SF0">
    <property type="entry name" value="BETA SLIDING CLAMP"/>
    <property type="match status" value="1"/>
</dbReference>
<keyword evidence="9" id="KW-0238">DNA-binding</keyword>
<dbReference type="InterPro" id="IPR022637">
    <property type="entry name" value="DNA_polIII_beta_cen"/>
</dbReference>
<evidence type="ECO:0000256" key="11">
    <source>
        <dbReference type="ARBA" id="ARBA00033276"/>
    </source>
</evidence>
<dbReference type="SMART" id="SM00480">
    <property type="entry name" value="POL3Bc"/>
    <property type="match status" value="1"/>
</dbReference>
<keyword evidence="7" id="KW-0235">DNA replication</keyword>
<dbReference type="Proteomes" id="UP000773469">
    <property type="component" value="Unassembled WGS sequence"/>
</dbReference>
<feature type="domain" description="DNA polymerase III beta sliding clamp C-terminal" evidence="14">
    <location>
        <begin position="244"/>
        <end position="363"/>
    </location>
</feature>
<dbReference type="InterPro" id="IPR022634">
    <property type="entry name" value="DNA_polIII_beta_N"/>
</dbReference>
<keyword evidence="16" id="KW-1185">Reference proteome</keyword>
<dbReference type="Pfam" id="PF00712">
    <property type="entry name" value="DNA_pol3_beta"/>
    <property type="match status" value="1"/>
</dbReference>
<dbReference type="Pfam" id="PF02767">
    <property type="entry name" value="DNA_pol3_beta_2"/>
    <property type="match status" value="1"/>
</dbReference>
<protein>
    <recommendedName>
        <fullName evidence="3">Beta sliding clamp</fullName>
    </recommendedName>
    <alternativeName>
        <fullName evidence="11">Beta-clamp processivity factor</fullName>
    </alternativeName>
    <alternativeName>
        <fullName evidence="10">DNA polymerase III beta sliding clamp subunit</fullName>
    </alternativeName>
</protein>
<dbReference type="EMBL" id="BPEU01000013">
    <property type="protein sequence ID" value="GIU40973.1"/>
    <property type="molecule type" value="Genomic_DNA"/>
</dbReference>
<dbReference type="PANTHER" id="PTHR30478">
    <property type="entry name" value="DNA POLYMERASE III SUBUNIT BETA"/>
    <property type="match status" value="1"/>
</dbReference>
<evidence type="ECO:0000259" key="12">
    <source>
        <dbReference type="Pfam" id="PF00712"/>
    </source>
</evidence>
<evidence type="ECO:0000259" key="14">
    <source>
        <dbReference type="Pfam" id="PF02768"/>
    </source>
</evidence>
<keyword evidence="6" id="KW-0548">Nucleotidyltransferase</keyword>
<evidence type="ECO:0000256" key="3">
    <source>
        <dbReference type="ARBA" id="ARBA00021035"/>
    </source>
</evidence>
<accession>A0ABQ4P0E6</accession>
<feature type="domain" description="DNA polymerase III beta sliding clamp N-terminal" evidence="12">
    <location>
        <begin position="22"/>
        <end position="115"/>
    </location>
</feature>
<evidence type="ECO:0000313" key="16">
    <source>
        <dbReference type="Proteomes" id="UP000773469"/>
    </source>
</evidence>
<keyword evidence="8" id="KW-0239">DNA-directed DNA polymerase</keyword>
<dbReference type="RefSeq" id="WP_220756904.1">
    <property type="nucleotide sequence ID" value="NZ_BPEU01000013.1"/>
</dbReference>
<evidence type="ECO:0000256" key="5">
    <source>
        <dbReference type="ARBA" id="ARBA00022679"/>
    </source>
</evidence>
<dbReference type="CDD" id="cd00140">
    <property type="entry name" value="beta_clamp"/>
    <property type="match status" value="1"/>
</dbReference>
<keyword evidence="4" id="KW-0963">Cytoplasm</keyword>
<keyword evidence="5" id="KW-0808">Transferase</keyword>
<dbReference type="SUPFAM" id="SSF55979">
    <property type="entry name" value="DNA clamp"/>
    <property type="match status" value="3"/>
</dbReference>
<dbReference type="Gene3D" id="3.10.150.10">
    <property type="entry name" value="DNA Polymerase III, subunit A, domain 2"/>
    <property type="match status" value="1"/>
</dbReference>
<comment type="subcellular location">
    <subcellularLocation>
        <location evidence="1">Cytoplasm</location>
    </subcellularLocation>
</comment>
<comment type="similarity">
    <text evidence="2">Belongs to the beta sliding clamp family.</text>
</comment>
<evidence type="ECO:0000259" key="13">
    <source>
        <dbReference type="Pfam" id="PF02767"/>
    </source>
</evidence>
<name>A0ABQ4P0E6_SHECO</name>
<evidence type="ECO:0000256" key="8">
    <source>
        <dbReference type="ARBA" id="ARBA00022932"/>
    </source>
</evidence>
<evidence type="ECO:0000256" key="4">
    <source>
        <dbReference type="ARBA" id="ARBA00022490"/>
    </source>
</evidence>
<feature type="domain" description="DNA polymerase III beta sliding clamp central" evidence="13">
    <location>
        <begin position="141"/>
        <end position="242"/>
    </location>
</feature>
<evidence type="ECO:0000256" key="9">
    <source>
        <dbReference type="ARBA" id="ARBA00023125"/>
    </source>
</evidence>
<evidence type="ECO:0000256" key="10">
    <source>
        <dbReference type="ARBA" id="ARBA00030988"/>
    </source>
</evidence>
<evidence type="ECO:0000256" key="2">
    <source>
        <dbReference type="ARBA" id="ARBA00010752"/>
    </source>
</evidence>
<dbReference type="InterPro" id="IPR046938">
    <property type="entry name" value="DNA_clamp_sf"/>
</dbReference>
<gene>
    <name evidence="15" type="primary">dnaN_2</name>
    <name evidence="15" type="ORF">TUM3794_20220</name>
</gene>
<evidence type="ECO:0000256" key="6">
    <source>
        <dbReference type="ARBA" id="ARBA00022695"/>
    </source>
</evidence>